<dbReference type="Proteomes" id="UP001223978">
    <property type="component" value="Unassembled WGS sequence"/>
</dbReference>
<feature type="region of interest" description="Disordered" evidence="1">
    <location>
        <begin position="117"/>
        <end position="228"/>
    </location>
</feature>
<keyword evidence="3" id="KW-1185">Reference proteome</keyword>
<organism evidence="2 3">
    <name type="scientific">Streptomyces cavernicola</name>
    <dbReference type="NCBI Taxonomy" id="3043613"/>
    <lineage>
        <taxon>Bacteria</taxon>
        <taxon>Bacillati</taxon>
        <taxon>Actinomycetota</taxon>
        <taxon>Actinomycetes</taxon>
        <taxon>Kitasatosporales</taxon>
        <taxon>Streptomycetaceae</taxon>
        <taxon>Streptomyces</taxon>
    </lineage>
</organism>
<feature type="compositionally biased region" description="Basic and acidic residues" evidence="1">
    <location>
        <begin position="166"/>
        <end position="192"/>
    </location>
</feature>
<accession>A0ABT6S573</accession>
<dbReference type="InterPro" id="IPR006624">
    <property type="entry name" value="Beta-propeller_rpt_TECPR"/>
</dbReference>
<dbReference type="SMART" id="SM00706">
    <property type="entry name" value="TECPR"/>
    <property type="match status" value="5"/>
</dbReference>
<feature type="region of interest" description="Disordered" evidence="1">
    <location>
        <begin position="259"/>
        <end position="314"/>
    </location>
</feature>
<comment type="caution">
    <text evidence="2">The sequence shown here is derived from an EMBL/GenBank/DDBJ whole genome shotgun (WGS) entry which is preliminary data.</text>
</comment>
<dbReference type="EMBL" id="JASCIQ010000004">
    <property type="protein sequence ID" value="MDI3403247.1"/>
    <property type="molecule type" value="Genomic_DNA"/>
</dbReference>
<protein>
    <submittedName>
        <fullName evidence="2">Uncharacterized protein</fullName>
    </submittedName>
</protein>
<evidence type="ECO:0000313" key="2">
    <source>
        <dbReference type="EMBL" id="MDI3403247.1"/>
    </source>
</evidence>
<feature type="compositionally biased region" description="Acidic residues" evidence="1">
    <location>
        <begin position="193"/>
        <end position="210"/>
    </location>
</feature>
<reference evidence="2 3" key="1">
    <citation type="submission" date="2023-05" db="EMBL/GenBank/DDBJ databases">
        <title>Draft genome sequence of Streptomyces sp. B-S-A6 isolated from a cave soil in Thailand.</title>
        <authorList>
            <person name="Chamroensaksri N."/>
            <person name="Muangham S."/>
        </authorList>
    </citation>
    <scope>NUCLEOTIDE SEQUENCE [LARGE SCALE GENOMIC DNA]</scope>
    <source>
        <strain evidence="2 3">B-S-A6</strain>
    </source>
</reference>
<dbReference type="RefSeq" id="WP_282541197.1">
    <property type="nucleotide sequence ID" value="NZ_JASCIQ010000004.1"/>
</dbReference>
<dbReference type="SUPFAM" id="SSF63829">
    <property type="entry name" value="Calcium-dependent phosphotriesterase"/>
    <property type="match status" value="1"/>
</dbReference>
<evidence type="ECO:0000256" key="1">
    <source>
        <dbReference type="SAM" id="MobiDB-lite"/>
    </source>
</evidence>
<proteinExistence type="predicted"/>
<sequence>MTDGLGVRELAERYKDDAGRGGRTVWSEYRSGARLIPLGRLNLVVKDRVRDARGRQEMLAKARRLHDAALAAEAETAPAPGAEESLRQAQADLESSRRLVQRLLGIIDNLQQQSPAVEQAASGETRQLDQVRRQLTKAQDAHETATRAVADIQARLRDGVEEEQREPDRAEATAEAKAEAKTDAKTDAKTESGEEAEAEPEPEAGAEVADDAAGTTGKEERGPAPHRAGRYRRALIGASTVALLVAGAAVAGLLHQHRETAGAPPKQPGATPTAKTPSGAARTPPTPGPGVSATGPAVIGDPGRDRKGPADASGPLYAVSLDRSKVLRWTGEGTEWAEVGGVAGEIYAGGAGVFATDPVDGRIFRYDGAPGTWTYIGSAGAEFALGGEKLYALTPGRDAVMRYDRAAKKWTPIGGPAGHIYAGGAGLFATRPGDGHLIRRQSDGTWTRIGNPGASFAVGADDLYGLSPDRKSIFQWTRRGDVWTRIGGAADSLHAGGAGLFAVDSATGRIKRYTGTPERWTDIGPKSAMLSVGDRHVYRLASDRRTLWRWTGNGTEWTRVGGSAAAIASTD</sequence>
<name>A0ABT6S573_9ACTN</name>
<gene>
    <name evidence="2" type="ORF">QIS96_05340</name>
</gene>
<evidence type="ECO:0000313" key="3">
    <source>
        <dbReference type="Proteomes" id="UP001223978"/>
    </source>
</evidence>